<dbReference type="AlphaFoldDB" id="G4TSZ8"/>
<feature type="transmembrane region" description="Helical" evidence="8">
    <location>
        <begin position="482"/>
        <end position="510"/>
    </location>
</feature>
<evidence type="ECO:0000256" key="8">
    <source>
        <dbReference type="RuleBase" id="RU368066"/>
    </source>
</evidence>
<keyword evidence="7 8" id="KW-0472">Membrane</keyword>
<dbReference type="GO" id="GO:0022857">
    <property type="term" value="F:transmembrane transporter activity"/>
    <property type="evidence" value="ECO:0007669"/>
    <property type="project" value="UniProtKB-UniRule"/>
</dbReference>
<feature type="compositionally biased region" description="Basic and acidic residues" evidence="9">
    <location>
        <begin position="59"/>
        <end position="71"/>
    </location>
</feature>
<accession>G4TSZ8</accession>
<keyword evidence="11" id="KW-1185">Reference proteome</keyword>
<dbReference type="InParanoid" id="G4TSZ8"/>
<evidence type="ECO:0000256" key="2">
    <source>
        <dbReference type="ARBA" id="ARBA00004141"/>
    </source>
</evidence>
<reference evidence="10 11" key="1">
    <citation type="journal article" date="2011" name="PLoS Pathog.">
        <title>Endophytic Life Strategies Decoded by Genome and Transcriptome Analyses of the Mutualistic Root Symbiont Piriformospora indica.</title>
        <authorList>
            <person name="Zuccaro A."/>
            <person name="Lahrmann U."/>
            <person name="Guldener U."/>
            <person name="Langen G."/>
            <person name="Pfiffi S."/>
            <person name="Biedenkopf D."/>
            <person name="Wong P."/>
            <person name="Samans B."/>
            <person name="Grimm C."/>
            <person name="Basiewicz M."/>
            <person name="Murat C."/>
            <person name="Martin F."/>
            <person name="Kogel K.H."/>
        </authorList>
    </citation>
    <scope>NUCLEOTIDE SEQUENCE [LARGE SCALE GENOMIC DNA]</scope>
    <source>
        <strain evidence="10 11">DSM 11827</strain>
    </source>
</reference>
<evidence type="ECO:0000256" key="4">
    <source>
        <dbReference type="ARBA" id="ARBA00015388"/>
    </source>
</evidence>
<comment type="caution">
    <text evidence="10">The sequence shown here is derived from an EMBL/GenBank/DDBJ whole genome shotgun (WGS) entry which is preliminary data.</text>
</comment>
<dbReference type="Pfam" id="PF04515">
    <property type="entry name" value="Choline_transpo"/>
    <property type="match status" value="1"/>
</dbReference>
<evidence type="ECO:0000313" key="11">
    <source>
        <dbReference type="Proteomes" id="UP000007148"/>
    </source>
</evidence>
<feature type="compositionally biased region" description="Low complexity" evidence="9">
    <location>
        <begin position="38"/>
        <end position="47"/>
    </location>
</feature>
<evidence type="ECO:0000256" key="6">
    <source>
        <dbReference type="ARBA" id="ARBA00022989"/>
    </source>
</evidence>
<feature type="region of interest" description="Disordered" evidence="9">
    <location>
        <begin position="1"/>
        <end position="74"/>
    </location>
</feature>
<comment type="subcellular location">
    <subcellularLocation>
        <location evidence="8">Cell membrane</location>
        <topology evidence="8">Multi-pass membrane protein</topology>
    </subcellularLocation>
    <subcellularLocation>
        <location evidence="2">Membrane</location>
        <topology evidence="2">Multi-pass membrane protein</topology>
    </subcellularLocation>
</comment>
<feature type="transmembrane region" description="Helical" evidence="8">
    <location>
        <begin position="375"/>
        <end position="396"/>
    </location>
</feature>
<feature type="transmembrane region" description="Helical" evidence="8">
    <location>
        <begin position="187"/>
        <end position="205"/>
    </location>
</feature>
<dbReference type="InterPro" id="IPR007603">
    <property type="entry name" value="Choline_transptr-like"/>
</dbReference>
<evidence type="ECO:0000256" key="3">
    <source>
        <dbReference type="ARBA" id="ARBA00007168"/>
    </source>
</evidence>
<comment type="function">
    <text evidence="1 8">Probably involved in transport through the plasma membrane.</text>
</comment>
<feature type="transmembrane region" description="Helical" evidence="8">
    <location>
        <begin position="299"/>
        <end position="319"/>
    </location>
</feature>
<dbReference type="STRING" id="1109443.G4TSZ8"/>
<organism evidence="10 11">
    <name type="scientific">Serendipita indica (strain DSM 11827)</name>
    <name type="common">Root endophyte fungus</name>
    <name type="synonym">Piriformospora indica</name>
    <dbReference type="NCBI Taxonomy" id="1109443"/>
    <lineage>
        <taxon>Eukaryota</taxon>
        <taxon>Fungi</taxon>
        <taxon>Dikarya</taxon>
        <taxon>Basidiomycota</taxon>
        <taxon>Agaricomycotina</taxon>
        <taxon>Agaricomycetes</taxon>
        <taxon>Sebacinales</taxon>
        <taxon>Serendipitaceae</taxon>
        <taxon>Serendipita</taxon>
    </lineage>
</organism>
<feature type="transmembrane region" description="Helical" evidence="8">
    <location>
        <begin position="438"/>
        <end position="462"/>
    </location>
</feature>
<dbReference type="HOGENOM" id="CLU_026724_0_0_1"/>
<evidence type="ECO:0000256" key="1">
    <source>
        <dbReference type="ARBA" id="ARBA00002957"/>
    </source>
</evidence>
<proteinExistence type="inferred from homology"/>
<dbReference type="EMBL" id="CAFZ01000313">
    <property type="protein sequence ID" value="CCA74441.1"/>
    <property type="molecule type" value="Genomic_DNA"/>
</dbReference>
<dbReference type="GO" id="GO:0005886">
    <property type="term" value="C:plasma membrane"/>
    <property type="evidence" value="ECO:0007669"/>
    <property type="project" value="UniProtKB-SubCell"/>
</dbReference>
<name>G4TSZ8_SERID</name>
<keyword evidence="5 8" id="KW-0812">Transmembrane</keyword>
<feature type="compositionally biased region" description="Polar residues" evidence="9">
    <location>
        <begin position="1"/>
        <end position="10"/>
    </location>
</feature>
<dbReference type="OMA" id="DTIFVAM"/>
<gene>
    <name evidence="10" type="ORF">PIIN_08394</name>
</gene>
<dbReference type="eggNOG" id="KOG1362">
    <property type="taxonomic scope" value="Eukaryota"/>
</dbReference>
<evidence type="ECO:0000256" key="9">
    <source>
        <dbReference type="SAM" id="MobiDB-lite"/>
    </source>
</evidence>
<protein>
    <recommendedName>
        <fullName evidence="4 8">Protein PNS1</fullName>
    </recommendedName>
</protein>
<feature type="transmembrane region" description="Helical" evidence="8">
    <location>
        <begin position="126"/>
        <end position="153"/>
    </location>
</feature>
<feature type="transmembrane region" description="Helical" evidence="8">
    <location>
        <begin position="230"/>
        <end position="250"/>
    </location>
</feature>
<evidence type="ECO:0000256" key="5">
    <source>
        <dbReference type="ARBA" id="ARBA00022692"/>
    </source>
</evidence>
<evidence type="ECO:0000256" key="7">
    <source>
        <dbReference type="ARBA" id="ARBA00023136"/>
    </source>
</evidence>
<evidence type="ECO:0000313" key="10">
    <source>
        <dbReference type="EMBL" id="CCA74441.1"/>
    </source>
</evidence>
<dbReference type="Proteomes" id="UP000007148">
    <property type="component" value="Unassembled WGS sequence"/>
</dbReference>
<sequence>MASFQQQPSYAPSGGAPVWNSQPYAQQYGAPSGPPPAQWQQQGQYPPTNNGASGGDQGEFDKSNDGYEKPQRFKPKKKWNDLPFLVFFVLTVAGFATVSGLALYSWVRASGNGGGLGGNSTGNRSILNASTVYLLLLTTALSMVITLLYMVLLRAFPKPILHVSLILTPFGALAIAIYYFYVRYYSGAIIFIIFVVIFAFVYMGYRRRVPMAAMFLQVVIDIAKHHKMGVYGTAIIAIIAQAGLGVWFSFTIIATYTRWGNAACQVGSSVNNSRTSCTNATLIGLIVFEFFGYLWMSQVIANVTLATLAGGPFGSWYYFGPKGQGMPPHPTRSAFLRASTLSLGSIAFGSLIVTILELIRVLLNLASQSASQDGNPIVAILACCAACFVGCIESLVEYFNKYAYIEIALYGKPYIKAAKDTWHLLTDRGIDAIINDTIVGLAMTWGSFFIGLLCVLFSYIYLRATKPAYNSDGSYTPAILVYSWFVGFQVAQSLTSAIDAGVSTIFVGLAEHPEVLRNRSPMLFDLIAQNYPQVVHGVHGTV</sequence>
<keyword evidence="6 8" id="KW-1133">Transmembrane helix</keyword>
<feature type="transmembrane region" description="Helical" evidence="8">
    <location>
        <begin position="160"/>
        <end position="181"/>
    </location>
</feature>
<feature type="transmembrane region" description="Helical" evidence="8">
    <location>
        <begin position="340"/>
        <end position="363"/>
    </location>
</feature>
<dbReference type="PANTHER" id="PTHR12385:SF4">
    <property type="entry name" value="PROTEIN PNS1"/>
    <property type="match status" value="1"/>
</dbReference>
<dbReference type="PANTHER" id="PTHR12385">
    <property type="entry name" value="CHOLINE TRANSPORTER-LIKE (SLC FAMILY 44)"/>
    <property type="match status" value="1"/>
</dbReference>
<dbReference type="OrthoDB" id="44736at2759"/>
<comment type="similarity">
    <text evidence="3 8">Belongs to the CTL (choline transporter-like) family.</text>
</comment>
<feature type="transmembrane region" description="Helical" evidence="8">
    <location>
        <begin position="82"/>
        <end position="106"/>
    </location>
</feature>